<accession>A0A2K8SHU0</accession>
<keyword evidence="4" id="KW-1003">Cell membrane</keyword>
<dbReference type="PANTHER" id="PTHR30472:SF25">
    <property type="entry name" value="ABC TRANSPORTER PERMEASE PROTEIN MJ0876-RELATED"/>
    <property type="match status" value="1"/>
</dbReference>
<evidence type="ECO:0000256" key="6">
    <source>
        <dbReference type="ARBA" id="ARBA00022989"/>
    </source>
</evidence>
<organism evidence="9 10">
    <name type="scientific">Nostoc flagelliforme CCNUN1</name>
    <dbReference type="NCBI Taxonomy" id="2038116"/>
    <lineage>
        <taxon>Bacteria</taxon>
        <taxon>Bacillati</taxon>
        <taxon>Cyanobacteriota</taxon>
        <taxon>Cyanophyceae</taxon>
        <taxon>Nostocales</taxon>
        <taxon>Nostocaceae</taxon>
        <taxon>Nostoc</taxon>
    </lineage>
</organism>
<feature type="transmembrane region" description="Helical" evidence="8">
    <location>
        <begin position="82"/>
        <end position="99"/>
    </location>
</feature>
<dbReference type="KEGG" id="nfl:COO91_00245"/>
<feature type="transmembrane region" description="Helical" evidence="8">
    <location>
        <begin position="323"/>
        <end position="342"/>
    </location>
</feature>
<feature type="transmembrane region" description="Helical" evidence="8">
    <location>
        <begin position="111"/>
        <end position="132"/>
    </location>
</feature>
<comment type="subcellular location">
    <subcellularLocation>
        <location evidence="1">Cell membrane</location>
        <topology evidence="1">Multi-pass membrane protein</topology>
    </subcellularLocation>
</comment>
<protein>
    <submittedName>
        <fullName evidence="9">ABC.FEV.P, iron complex transport system permease protein</fullName>
    </submittedName>
</protein>
<dbReference type="EMBL" id="CP024785">
    <property type="protein sequence ID" value="AUB34425.1"/>
    <property type="molecule type" value="Genomic_DNA"/>
</dbReference>
<evidence type="ECO:0000256" key="4">
    <source>
        <dbReference type="ARBA" id="ARBA00022475"/>
    </source>
</evidence>
<evidence type="ECO:0000256" key="8">
    <source>
        <dbReference type="SAM" id="Phobius"/>
    </source>
</evidence>
<evidence type="ECO:0000313" key="9">
    <source>
        <dbReference type="EMBL" id="AUB34425.1"/>
    </source>
</evidence>
<dbReference type="GO" id="GO:0033214">
    <property type="term" value="P:siderophore-iron import into cell"/>
    <property type="evidence" value="ECO:0007669"/>
    <property type="project" value="TreeGrafter"/>
</dbReference>
<evidence type="ECO:0000256" key="2">
    <source>
        <dbReference type="ARBA" id="ARBA00007935"/>
    </source>
</evidence>
<feature type="transmembrane region" description="Helical" evidence="8">
    <location>
        <begin position="255"/>
        <end position="284"/>
    </location>
</feature>
<dbReference type="FunFam" id="1.10.3470.10:FF:000001">
    <property type="entry name" value="Vitamin B12 ABC transporter permease BtuC"/>
    <property type="match status" value="1"/>
</dbReference>
<name>A0A2K8SHU0_9NOSO</name>
<dbReference type="InterPro" id="IPR037294">
    <property type="entry name" value="ABC_BtuC-like"/>
</dbReference>
<dbReference type="Gene3D" id="1.10.3470.10">
    <property type="entry name" value="ABC transporter involved in vitamin B12 uptake, BtuC"/>
    <property type="match status" value="1"/>
</dbReference>
<dbReference type="Pfam" id="PF01032">
    <property type="entry name" value="FecCD"/>
    <property type="match status" value="1"/>
</dbReference>
<keyword evidence="7 8" id="KW-0472">Membrane</keyword>
<dbReference type="InterPro" id="IPR000522">
    <property type="entry name" value="ABC_transptr_permease_BtuC"/>
</dbReference>
<reference evidence="9 10" key="1">
    <citation type="submission" date="2017-11" db="EMBL/GenBank/DDBJ databases">
        <title>Complete genome of a free-living desiccation-tolerant cyanobacterium and its photosynthetic adaptation to extreme terrestrial habitat.</title>
        <authorList>
            <person name="Shang J."/>
        </authorList>
    </citation>
    <scope>NUCLEOTIDE SEQUENCE [LARGE SCALE GENOMIC DNA]</scope>
    <source>
        <strain evidence="9 10">CCNUN1</strain>
    </source>
</reference>
<feature type="transmembrane region" description="Helical" evidence="8">
    <location>
        <begin position="138"/>
        <end position="154"/>
    </location>
</feature>
<feature type="transmembrane region" description="Helical" evidence="8">
    <location>
        <begin position="27"/>
        <end position="46"/>
    </location>
</feature>
<keyword evidence="10" id="KW-1185">Reference proteome</keyword>
<evidence type="ECO:0000256" key="3">
    <source>
        <dbReference type="ARBA" id="ARBA00022448"/>
    </source>
</evidence>
<keyword evidence="5 8" id="KW-0812">Transmembrane</keyword>
<evidence type="ECO:0000256" key="7">
    <source>
        <dbReference type="ARBA" id="ARBA00023136"/>
    </source>
</evidence>
<dbReference type="AlphaFoldDB" id="A0A2K8SHU0"/>
<dbReference type="PANTHER" id="PTHR30472">
    <property type="entry name" value="FERRIC ENTEROBACTIN TRANSPORT SYSTEM PERMEASE PROTEIN"/>
    <property type="match status" value="1"/>
</dbReference>
<dbReference type="GO" id="GO:0022857">
    <property type="term" value="F:transmembrane transporter activity"/>
    <property type="evidence" value="ECO:0007669"/>
    <property type="project" value="InterPro"/>
</dbReference>
<proteinExistence type="inferred from homology"/>
<dbReference type="Proteomes" id="UP000232003">
    <property type="component" value="Chromosome"/>
</dbReference>
<feature type="transmembrane region" description="Helical" evidence="8">
    <location>
        <begin position="208"/>
        <end position="230"/>
    </location>
</feature>
<evidence type="ECO:0000313" key="10">
    <source>
        <dbReference type="Proteomes" id="UP000232003"/>
    </source>
</evidence>
<dbReference type="CDD" id="cd06550">
    <property type="entry name" value="TM_ABC_iron-siderophores_like"/>
    <property type="match status" value="1"/>
</dbReference>
<keyword evidence="6 8" id="KW-1133">Transmembrane helix</keyword>
<dbReference type="GO" id="GO:0005886">
    <property type="term" value="C:plasma membrane"/>
    <property type="evidence" value="ECO:0007669"/>
    <property type="project" value="UniProtKB-SubCell"/>
</dbReference>
<evidence type="ECO:0000256" key="5">
    <source>
        <dbReference type="ARBA" id="ARBA00022692"/>
    </source>
</evidence>
<comment type="similarity">
    <text evidence="2">Belongs to the binding-protein-dependent transport system permease family. FecCD subfamily.</text>
</comment>
<dbReference type="SUPFAM" id="SSF81345">
    <property type="entry name" value="ABC transporter involved in vitamin B12 uptake, BtuC"/>
    <property type="match status" value="1"/>
</dbReference>
<sequence>MRQIIFKKNTYLNLTKPFQTIFTEHRVLWAVLLLSAALVVTLALSLSQGAVPLSMSEFWQAILREGDPVKQTILWDLRLPRITAALIVGAALGMSGALLQGMLRNSLADPFILGISAGAGLIVILMIVWQIFPIAIPLAAWMGAILTSAIVILLGRAGSGISVERLILGGVAVSSLLGAVQSTLLLLAEDGQIQIALSWLVGSLNGRGWQEIATAGPYIIVALLGGCLLARSVNVLALGDDLAVGLGVSLTRSRLLIGGVATLLAAGAVSISGLIGFVGLVVPHGVRLIVGTDHRFVLPLSALAGACLLTFADLLSRLGAVELPVGSVTALLGSPLFIWLLYRRSAGVNKF</sequence>
<evidence type="ECO:0000256" key="1">
    <source>
        <dbReference type="ARBA" id="ARBA00004651"/>
    </source>
</evidence>
<gene>
    <name evidence="9" type="ORF">COO91_00245</name>
</gene>
<feature type="transmembrane region" description="Helical" evidence="8">
    <location>
        <begin position="166"/>
        <end position="188"/>
    </location>
</feature>
<keyword evidence="3" id="KW-0813">Transport</keyword>